<accession>A0A6J8CE47</accession>
<dbReference type="EMBL" id="CACVKT020005206">
    <property type="protein sequence ID" value="CAC5393646.1"/>
    <property type="molecule type" value="Genomic_DNA"/>
</dbReference>
<gene>
    <name evidence="1" type="ORF">MCOR_28491</name>
</gene>
<proteinExistence type="predicted"/>
<keyword evidence="2" id="KW-1185">Reference proteome</keyword>
<evidence type="ECO:0000313" key="2">
    <source>
        <dbReference type="Proteomes" id="UP000507470"/>
    </source>
</evidence>
<dbReference type="Proteomes" id="UP000507470">
    <property type="component" value="Unassembled WGS sequence"/>
</dbReference>
<name>A0A6J8CE47_MYTCO</name>
<dbReference type="OrthoDB" id="6151876at2759"/>
<organism evidence="1 2">
    <name type="scientific">Mytilus coruscus</name>
    <name type="common">Sea mussel</name>
    <dbReference type="NCBI Taxonomy" id="42192"/>
    <lineage>
        <taxon>Eukaryota</taxon>
        <taxon>Metazoa</taxon>
        <taxon>Spiralia</taxon>
        <taxon>Lophotrochozoa</taxon>
        <taxon>Mollusca</taxon>
        <taxon>Bivalvia</taxon>
        <taxon>Autobranchia</taxon>
        <taxon>Pteriomorphia</taxon>
        <taxon>Mytilida</taxon>
        <taxon>Mytiloidea</taxon>
        <taxon>Mytilidae</taxon>
        <taxon>Mytilinae</taxon>
        <taxon>Mytilus</taxon>
    </lineage>
</organism>
<reference evidence="1 2" key="1">
    <citation type="submission" date="2020-06" db="EMBL/GenBank/DDBJ databases">
        <authorList>
            <person name="Li R."/>
            <person name="Bekaert M."/>
        </authorList>
    </citation>
    <scope>NUCLEOTIDE SEQUENCE [LARGE SCALE GENOMIC DNA]</scope>
    <source>
        <strain evidence="2">wild</strain>
    </source>
</reference>
<evidence type="ECO:0000313" key="1">
    <source>
        <dbReference type="EMBL" id="CAC5393646.1"/>
    </source>
</evidence>
<dbReference type="AlphaFoldDB" id="A0A6J8CE47"/>
<sequence>MVRLRRNIYNIWDILEHTGPSVSLISSGSAVEGLDMKGSDVDIMLLCRDIVVCTSESDAVNIAEKQHIIALIMDTDHTNPCFALLRVPKSVPFPENTQCFLIHKRRKNPDDRTSSRNLSTRLAMLPRFCFFSGAFHTLYNPNHDSDRIHTMLRTQIQHMTEYFEREENLLVILKKILHFSGIQLEADLIVFCFAKLNNLQQNTTPHYNNNKPQYHQFKQQQSRLLISSHAEISEVGWLFLASFFYRHKRYHIV</sequence>
<protein>
    <submittedName>
        <fullName evidence="1">Uncharacterized protein</fullName>
    </submittedName>
</protein>